<dbReference type="SUPFAM" id="SSF57829">
    <property type="entry name" value="Zn-binding ribosomal proteins"/>
    <property type="match status" value="1"/>
</dbReference>
<evidence type="ECO:0000313" key="7">
    <source>
        <dbReference type="Proteomes" id="UP000051530"/>
    </source>
</evidence>
<evidence type="ECO:0000256" key="2">
    <source>
        <dbReference type="ARBA" id="ARBA00022980"/>
    </source>
</evidence>
<comment type="similarity">
    <text evidence="1 4">Belongs to the eukaryotic ribosomal protein eL42 family.</text>
</comment>
<dbReference type="InterPro" id="IPR053708">
    <property type="entry name" value="Ribosomal_LSU_eL42"/>
</dbReference>
<protein>
    <submittedName>
        <fullName evidence="6">60S ribosomal protein L44</fullName>
    </submittedName>
</protein>
<dbReference type="EMBL" id="LGUB01001410">
    <property type="protein sequence ID" value="KRH91900.1"/>
    <property type="molecule type" value="Genomic_DNA"/>
</dbReference>
<keyword evidence="7" id="KW-1185">Reference proteome</keyword>
<keyword evidence="2 4" id="KW-0689">Ribosomal protein</keyword>
<accession>A0A0R0LQZ5</accession>
<evidence type="ECO:0000256" key="3">
    <source>
        <dbReference type="ARBA" id="ARBA00023274"/>
    </source>
</evidence>
<name>A0A0R0LQZ5_9MICR</name>
<dbReference type="Pfam" id="PF00935">
    <property type="entry name" value="Ribosomal_L44"/>
    <property type="match status" value="1"/>
</dbReference>
<sequence>EKLFSQFFQPLKMVNIPKTRRTFCKTCNCYQEKKQTLAKRGKENPFRQGARRYRRKQKGCHGQTKPILRRKAKITKKLVLKLECSKCKKVELKVGKRAKHVEFGGQKKVKGEALVY</sequence>
<dbReference type="Proteomes" id="UP000051530">
    <property type="component" value="Unassembled WGS sequence"/>
</dbReference>
<dbReference type="GO" id="GO:0003735">
    <property type="term" value="F:structural constituent of ribosome"/>
    <property type="evidence" value="ECO:0007669"/>
    <property type="project" value="InterPro"/>
</dbReference>
<dbReference type="GO" id="GO:1990904">
    <property type="term" value="C:ribonucleoprotein complex"/>
    <property type="evidence" value="ECO:0007669"/>
    <property type="project" value="UniProtKB-KW"/>
</dbReference>
<proteinExistence type="inferred from homology"/>
<gene>
    <name evidence="6" type="ORF">M153_194790001</name>
</gene>
<dbReference type="InterPro" id="IPR000552">
    <property type="entry name" value="Ribosomal_eL44"/>
</dbReference>
<dbReference type="VEuPathDB" id="MicrosporidiaDB:M153_194790001"/>
<dbReference type="PROSITE" id="PS01172">
    <property type="entry name" value="RIBOSOMAL_L44E"/>
    <property type="match status" value="1"/>
</dbReference>
<feature type="compositionally biased region" description="Basic residues" evidence="5">
    <location>
        <begin position="49"/>
        <end position="59"/>
    </location>
</feature>
<dbReference type="Gene3D" id="3.10.450.80">
    <property type="match status" value="1"/>
</dbReference>
<reference evidence="6 7" key="1">
    <citation type="submission" date="2015-07" db="EMBL/GenBank/DDBJ databases">
        <title>The genome of Pseudoloma neurophilia, a relevant intracellular parasite of the zebrafish.</title>
        <authorList>
            <person name="Ndikumana S."/>
            <person name="Pelin A."/>
            <person name="Sanders J."/>
            <person name="Corradi N."/>
        </authorList>
    </citation>
    <scope>NUCLEOTIDE SEQUENCE [LARGE SCALE GENOMIC DNA]</scope>
    <source>
        <strain evidence="6 7">MK1</strain>
    </source>
</reference>
<dbReference type="GO" id="GO:0005840">
    <property type="term" value="C:ribosome"/>
    <property type="evidence" value="ECO:0007669"/>
    <property type="project" value="UniProtKB-KW"/>
</dbReference>
<dbReference type="PANTHER" id="PTHR10369">
    <property type="entry name" value="60S RIBOSOMAL PROTEIN L36A/L44"/>
    <property type="match status" value="1"/>
</dbReference>
<dbReference type="FunFam" id="3.10.450.80:FF:000001">
    <property type="entry name" value="60S ribosomal protein L44"/>
    <property type="match status" value="1"/>
</dbReference>
<evidence type="ECO:0000256" key="1">
    <source>
        <dbReference type="ARBA" id="ARBA00009364"/>
    </source>
</evidence>
<keyword evidence="3 4" id="KW-0687">Ribonucleoprotein</keyword>
<organism evidence="6 7">
    <name type="scientific">Pseudoloma neurophilia</name>
    <dbReference type="NCBI Taxonomy" id="146866"/>
    <lineage>
        <taxon>Eukaryota</taxon>
        <taxon>Fungi</taxon>
        <taxon>Fungi incertae sedis</taxon>
        <taxon>Microsporidia</taxon>
        <taxon>Pseudoloma</taxon>
    </lineage>
</organism>
<dbReference type="GO" id="GO:0006412">
    <property type="term" value="P:translation"/>
    <property type="evidence" value="ECO:0007669"/>
    <property type="project" value="InterPro"/>
</dbReference>
<comment type="caution">
    <text evidence="6">The sequence shown here is derived from an EMBL/GenBank/DDBJ whole genome shotgun (WGS) entry which is preliminary data.</text>
</comment>
<dbReference type="InterPro" id="IPR011332">
    <property type="entry name" value="Ribosomal_zn-bd"/>
</dbReference>
<dbReference type="OrthoDB" id="2967263at2759"/>
<feature type="region of interest" description="Disordered" evidence="5">
    <location>
        <begin position="40"/>
        <end position="62"/>
    </location>
</feature>
<evidence type="ECO:0000256" key="4">
    <source>
        <dbReference type="RuleBase" id="RU000666"/>
    </source>
</evidence>
<feature type="non-terminal residue" evidence="6">
    <location>
        <position position="1"/>
    </location>
</feature>
<evidence type="ECO:0000256" key="5">
    <source>
        <dbReference type="SAM" id="MobiDB-lite"/>
    </source>
</evidence>
<evidence type="ECO:0000313" key="6">
    <source>
        <dbReference type="EMBL" id="KRH91900.1"/>
    </source>
</evidence>
<dbReference type="AlphaFoldDB" id="A0A0R0LQZ5"/>